<feature type="domain" description="Alcohol dehydrogenase-like C-terminal" evidence="8">
    <location>
        <begin position="159"/>
        <end position="293"/>
    </location>
</feature>
<dbReference type="PANTHER" id="PTHR42940:SF8">
    <property type="entry name" value="VACUOLAR PROTEIN SORTING-ASSOCIATED PROTEIN 11"/>
    <property type="match status" value="1"/>
</dbReference>
<dbReference type="Gene3D" id="3.90.180.10">
    <property type="entry name" value="Medium-chain alcohol dehydrogenases, catalytic domain"/>
    <property type="match status" value="1"/>
</dbReference>
<evidence type="ECO:0000256" key="4">
    <source>
        <dbReference type="ARBA" id="ARBA00022833"/>
    </source>
</evidence>
<dbReference type="STRING" id="1448320.A0A319E4L4"/>
<keyword evidence="4" id="KW-0862">Zinc</keyword>
<name>A0A319E4L4_9EURO</name>
<dbReference type="GO" id="GO:0004022">
    <property type="term" value="F:alcohol dehydrogenase (NAD+) activity"/>
    <property type="evidence" value="ECO:0007669"/>
    <property type="project" value="UniProtKB-ARBA"/>
</dbReference>
<dbReference type="InterPro" id="IPR036291">
    <property type="entry name" value="NAD(P)-bd_dom_sf"/>
</dbReference>
<dbReference type="SUPFAM" id="SSF51735">
    <property type="entry name" value="NAD(P)-binding Rossmann-fold domains"/>
    <property type="match status" value="1"/>
</dbReference>
<dbReference type="Proteomes" id="UP000247810">
    <property type="component" value="Unassembled WGS sequence"/>
</dbReference>
<dbReference type="FunFam" id="3.40.50.720:FF:000039">
    <property type="entry name" value="Alcohol dehydrogenase AdhP"/>
    <property type="match status" value="1"/>
</dbReference>
<dbReference type="Pfam" id="PF08240">
    <property type="entry name" value="ADH_N"/>
    <property type="match status" value="1"/>
</dbReference>
<dbReference type="InterPro" id="IPR013149">
    <property type="entry name" value="ADH-like_C"/>
</dbReference>
<dbReference type="InterPro" id="IPR011032">
    <property type="entry name" value="GroES-like_sf"/>
</dbReference>
<evidence type="ECO:0000313" key="11">
    <source>
        <dbReference type="Proteomes" id="UP000247810"/>
    </source>
</evidence>
<dbReference type="PANTHER" id="PTHR42940">
    <property type="entry name" value="ALCOHOL DEHYDROGENASE 1-RELATED"/>
    <property type="match status" value="1"/>
</dbReference>
<dbReference type="VEuPathDB" id="FungiDB:BO71DRAFT_428936"/>
<dbReference type="Gene3D" id="3.40.50.720">
    <property type="entry name" value="NAD(P)-binding Rossmann-like Domain"/>
    <property type="match status" value="1"/>
</dbReference>
<feature type="domain" description="Alcohol dehydrogenase-like N-terminal" evidence="9">
    <location>
        <begin position="54"/>
        <end position="119"/>
    </location>
</feature>
<dbReference type="GO" id="GO:0005737">
    <property type="term" value="C:cytoplasm"/>
    <property type="evidence" value="ECO:0007669"/>
    <property type="project" value="TreeGrafter"/>
</dbReference>
<evidence type="ECO:0000256" key="2">
    <source>
        <dbReference type="ARBA" id="ARBA00008072"/>
    </source>
</evidence>
<keyword evidence="11" id="KW-1185">Reference proteome</keyword>
<evidence type="ECO:0000256" key="1">
    <source>
        <dbReference type="ARBA" id="ARBA00001947"/>
    </source>
</evidence>
<evidence type="ECO:0000259" key="8">
    <source>
        <dbReference type="Pfam" id="PF00107"/>
    </source>
</evidence>
<keyword evidence="3" id="KW-0479">Metal-binding</keyword>
<reference evidence="10 11" key="1">
    <citation type="submission" date="2018-02" db="EMBL/GenBank/DDBJ databases">
        <title>The genomes of Aspergillus section Nigri reveals drivers in fungal speciation.</title>
        <authorList>
            <consortium name="DOE Joint Genome Institute"/>
            <person name="Vesth T.C."/>
            <person name="Nybo J."/>
            <person name="Theobald S."/>
            <person name="Brandl J."/>
            <person name="Frisvad J.C."/>
            <person name="Nielsen K.F."/>
            <person name="Lyhne E.K."/>
            <person name="Kogle M.E."/>
            <person name="Kuo A."/>
            <person name="Riley R."/>
            <person name="Clum A."/>
            <person name="Nolan M."/>
            <person name="Lipzen A."/>
            <person name="Salamov A."/>
            <person name="Henrissat B."/>
            <person name="Wiebenga A."/>
            <person name="De vries R.P."/>
            <person name="Grigoriev I.V."/>
            <person name="Mortensen U.H."/>
            <person name="Andersen M.R."/>
            <person name="Baker S.E."/>
        </authorList>
    </citation>
    <scope>NUCLEOTIDE SEQUENCE [LARGE SCALE GENOMIC DNA]</scope>
    <source>
        <strain evidence="10 11">CBS 707.79</strain>
    </source>
</reference>
<organism evidence="10 11">
    <name type="scientific">Aspergillus ellipticus CBS 707.79</name>
    <dbReference type="NCBI Taxonomy" id="1448320"/>
    <lineage>
        <taxon>Eukaryota</taxon>
        <taxon>Fungi</taxon>
        <taxon>Dikarya</taxon>
        <taxon>Ascomycota</taxon>
        <taxon>Pezizomycotina</taxon>
        <taxon>Eurotiomycetes</taxon>
        <taxon>Eurotiomycetidae</taxon>
        <taxon>Eurotiales</taxon>
        <taxon>Aspergillaceae</taxon>
        <taxon>Aspergillus</taxon>
        <taxon>Aspergillus subgen. Circumdati</taxon>
    </lineage>
</organism>
<gene>
    <name evidence="10" type="ORF">BO71DRAFT_428936</name>
</gene>
<comment type="cofactor">
    <cofactor evidence="1">
        <name>Zn(2+)</name>
        <dbReference type="ChEBI" id="CHEBI:29105"/>
    </cofactor>
</comment>
<accession>A0A319E4L4</accession>
<evidence type="ECO:0000259" key="9">
    <source>
        <dbReference type="Pfam" id="PF08240"/>
    </source>
</evidence>
<dbReference type="Pfam" id="PF00107">
    <property type="entry name" value="ADH_zinc_N"/>
    <property type="match status" value="1"/>
</dbReference>
<comment type="similarity">
    <text evidence="2">Belongs to the zinc-containing alcohol dehydrogenase family.</text>
</comment>
<dbReference type="OrthoDB" id="256333at2759"/>
<feature type="region of interest" description="Disordered" evidence="7">
    <location>
        <begin position="30"/>
        <end position="49"/>
    </location>
</feature>
<dbReference type="AlphaFoldDB" id="A0A319E4L4"/>
<dbReference type="EMBL" id="KZ825851">
    <property type="protein sequence ID" value="PYH95548.1"/>
    <property type="molecule type" value="Genomic_DNA"/>
</dbReference>
<protein>
    <submittedName>
        <fullName evidence="10">NAD(P)-binding protein</fullName>
    </submittedName>
</protein>
<evidence type="ECO:0000256" key="6">
    <source>
        <dbReference type="ARBA" id="ARBA00023027"/>
    </source>
</evidence>
<keyword evidence="6" id="KW-0520">NAD</keyword>
<dbReference type="SUPFAM" id="SSF50129">
    <property type="entry name" value="GroES-like"/>
    <property type="match status" value="1"/>
</dbReference>
<evidence type="ECO:0000256" key="3">
    <source>
        <dbReference type="ARBA" id="ARBA00022723"/>
    </source>
</evidence>
<proteinExistence type="inferred from homology"/>
<evidence type="ECO:0000313" key="10">
    <source>
        <dbReference type="EMBL" id="PYH95548.1"/>
    </source>
</evidence>
<evidence type="ECO:0000256" key="5">
    <source>
        <dbReference type="ARBA" id="ARBA00023002"/>
    </source>
</evidence>
<evidence type="ECO:0000256" key="7">
    <source>
        <dbReference type="SAM" id="MobiDB-lite"/>
    </source>
</evidence>
<keyword evidence="5" id="KW-0560">Oxidoreductase</keyword>
<dbReference type="InterPro" id="IPR013154">
    <property type="entry name" value="ADH-like_N"/>
</dbReference>
<sequence length="338" mass="36257">MASTTSTIPATCLAAVVKEFHKPYTLTKTPVPSPNTLSPHDILLKPGPSTPRPRTHFAIGDRIIAISIRDPCGTCTDCTGPEEHRLTCKFTRGFTGISLPGVFQEYMVVDARFSVRIPDAMGFVRAAPLTCAGSTSWRAVKRAGVRRGGWLGVVGSGGGLGHLAVQFAKKMGVNVVGVDGREVGLELSRRMGADLVVDVGVGAEALVRAVRGRVGEDGAEGERLCDAAVVLSDAPGAVHTAMMITRCHGLVVQVAQPDKVEFPFQEMIFRDIRLMGSNLSSRQELEDLVRFVEEEDVVVETTVFRGLQSLEQVLERAHSGTVAGKIMVVVVDPEQVDE</sequence>
<dbReference type="GO" id="GO:0046872">
    <property type="term" value="F:metal ion binding"/>
    <property type="evidence" value="ECO:0007669"/>
    <property type="project" value="UniProtKB-KW"/>
</dbReference>